<reference evidence="2" key="1">
    <citation type="submission" date="2018-06" db="EMBL/GenBank/DDBJ databases">
        <authorList>
            <person name="Zhirakovskaya E."/>
        </authorList>
    </citation>
    <scope>NUCLEOTIDE SEQUENCE</scope>
</reference>
<accession>A0A3B1B4S2</accession>
<feature type="compositionally biased region" description="Basic residues" evidence="1">
    <location>
        <begin position="138"/>
        <end position="151"/>
    </location>
</feature>
<evidence type="ECO:0000313" key="2">
    <source>
        <dbReference type="EMBL" id="VAX13306.1"/>
    </source>
</evidence>
<organism evidence="2">
    <name type="scientific">hydrothermal vent metagenome</name>
    <dbReference type="NCBI Taxonomy" id="652676"/>
    <lineage>
        <taxon>unclassified sequences</taxon>
        <taxon>metagenomes</taxon>
        <taxon>ecological metagenomes</taxon>
    </lineage>
</organism>
<protein>
    <submittedName>
        <fullName evidence="2">Uncharacterized protein</fullName>
    </submittedName>
</protein>
<proteinExistence type="predicted"/>
<sequence>MAVKKKAKKTISSTAATKAVDTAKASLEEVATTSSSAILTLGKESKKLTIAARRLSKKRAVLMRKKKTAANKLKTDPNAANRKNVKLIENELAAVKKEATKVAGQKATLTPEMSALRAISRQTSAYTRALGQVDKVLNKPKKKRRRKKAVKKVAEAQT</sequence>
<name>A0A3B1B4S2_9ZZZZ</name>
<feature type="region of interest" description="Disordered" evidence="1">
    <location>
        <begin position="134"/>
        <end position="158"/>
    </location>
</feature>
<dbReference type="AlphaFoldDB" id="A0A3B1B4S2"/>
<evidence type="ECO:0000256" key="1">
    <source>
        <dbReference type="SAM" id="MobiDB-lite"/>
    </source>
</evidence>
<dbReference type="EMBL" id="UOFZ01000112">
    <property type="protein sequence ID" value="VAX13306.1"/>
    <property type="molecule type" value="Genomic_DNA"/>
</dbReference>
<gene>
    <name evidence="2" type="ORF">MNBD_GAMMA24-2775</name>
</gene>
<feature type="region of interest" description="Disordered" evidence="1">
    <location>
        <begin position="1"/>
        <end position="23"/>
    </location>
</feature>
<feature type="compositionally biased region" description="Low complexity" evidence="1">
    <location>
        <begin position="10"/>
        <end position="23"/>
    </location>
</feature>